<dbReference type="SMART" id="SM00393">
    <property type="entry name" value="R3H"/>
    <property type="match status" value="1"/>
</dbReference>
<dbReference type="AlphaFoldDB" id="A0A8C7WU30"/>
<evidence type="ECO:0000313" key="4">
    <source>
        <dbReference type="Proteomes" id="UP000694383"/>
    </source>
</evidence>
<dbReference type="SUPFAM" id="SSF82708">
    <property type="entry name" value="R3H domain"/>
    <property type="match status" value="1"/>
</dbReference>
<dbReference type="GeneTree" id="ENSGT00530000063711"/>
<dbReference type="Ensembl" id="ENSOSIT00000003468.1">
    <property type="protein sequence ID" value="ENSOSIP00000003226.1"/>
    <property type="gene ID" value="ENSOSIG00000002102.1"/>
</dbReference>
<sequence length="323" mass="36011">MALLGFDDIYLSKEENQFVDAVMEELETYQAKSNPKSVLLFPPLPSRLRFLIHKIAEGLPHLATFSVGENWWRRVVVCFSELRYKLKKSVVLQFVGHISVTSFLRIKVRHLWSCGSIVIFGLLGSGTGAGQLLGPGFVLGPRLGVRCPVAPMTVARHGRARLSCGLGDLTLGSPILAHVRGWATPIKAHLKEAECVSVHPAHNDYSAYESLFCSDHFHHVIEIYDFPVAFQTQDLLNAFTDYRWGQIKWVDDTHALGVFSSEDAGENERRALKTRGLSEGSKRAQRTFLQPVKERPKTDSAVARRMVARALGLPGRDRGRGPI</sequence>
<evidence type="ECO:0000259" key="2">
    <source>
        <dbReference type="PROSITE" id="PS51061"/>
    </source>
</evidence>
<evidence type="ECO:0000313" key="3">
    <source>
        <dbReference type="Ensembl" id="ENSOSIP00000003226.1"/>
    </source>
</evidence>
<accession>A0A8C7WU30</accession>
<organism evidence="3 4">
    <name type="scientific">Oryzias sinensis</name>
    <name type="common">Chinese medaka</name>
    <dbReference type="NCBI Taxonomy" id="183150"/>
    <lineage>
        <taxon>Eukaryota</taxon>
        <taxon>Metazoa</taxon>
        <taxon>Chordata</taxon>
        <taxon>Craniata</taxon>
        <taxon>Vertebrata</taxon>
        <taxon>Euteleostomi</taxon>
        <taxon>Actinopterygii</taxon>
        <taxon>Neopterygii</taxon>
        <taxon>Teleostei</taxon>
        <taxon>Neoteleostei</taxon>
        <taxon>Acanthomorphata</taxon>
        <taxon>Ovalentaria</taxon>
        <taxon>Atherinomorphae</taxon>
        <taxon>Beloniformes</taxon>
        <taxon>Adrianichthyidae</taxon>
        <taxon>Oryziinae</taxon>
        <taxon>Oryzias</taxon>
    </lineage>
</organism>
<dbReference type="PANTHER" id="PTHR21678">
    <property type="entry name" value="GROWTH INHIBITION AND DIFFERENTIATION RELATED PROTEIN 88"/>
    <property type="match status" value="1"/>
</dbReference>
<dbReference type="InterPro" id="IPR036867">
    <property type="entry name" value="R3H_dom_sf"/>
</dbReference>
<dbReference type="Gene3D" id="3.30.70.330">
    <property type="match status" value="1"/>
</dbReference>
<dbReference type="InterPro" id="IPR039884">
    <property type="entry name" value="R3HC1/R3HCL"/>
</dbReference>
<dbReference type="Pfam" id="PF01424">
    <property type="entry name" value="R3H"/>
    <property type="match status" value="1"/>
</dbReference>
<protein>
    <submittedName>
        <fullName evidence="3">R3H domain and coiled-coil containing 1</fullName>
    </submittedName>
</protein>
<evidence type="ECO:0000256" key="1">
    <source>
        <dbReference type="SAM" id="MobiDB-lite"/>
    </source>
</evidence>
<dbReference type="GO" id="GO:0003676">
    <property type="term" value="F:nucleic acid binding"/>
    <property type="evidence" value="ECO:0007669"/>
    <property type="project" value="UniProtKB-UniRule"/>
</dbReference>
<reference evidence="3" key="1">
    <citation type="submission" date="2025-08" db="UniProtKB">
        <authorList>
            <consortium name="Ensembl"/>
        </authorList>
    </citation>
    <scope>IDENTIFICATION</scope>
</reference>
<reference evidence="3" key="2">
    <citation type="submission" date="2025-09" db="UniProtKB">
        <authorList>
            <consortium name="Ensembl"/>
        </authorList>
    </citation>
    <scope>IDENTIFICATION</scope>
</reference>
<dbReference type="PROSITE" id="PS51061">
    <property type="entry name" value="R3H"/>
    <property type="match status" value="1"/>
</dbReference>
<feature type="domain" description="R3H" evidence="2">
    <location>
        <begin position="16"/>
        <end position="81"/>
    </location>
</feature>
<dbReference type="Gene3D" id="3.30.1370.50">
    <property type="entry name" value="R3H-like domain"/>
    <property type="match status" value="1"/>
</dbReference>
<keyword evidence="4" id="KW-1185">Reference proteome</keyword>
<proteinExistence type="predicted"/>
<name>A0A8C7WU30_9TELE</name>
<dbReference type="PANTHER" id="PTHR21678:SF6">
    <property type="entry name" value="R3H AND COILED-COIL DOMAIN-CONTAINING PROTEIN 1"/>
    <property type="match status" value="1"/>
</dbReference>
<feature type="region of interest" description="Disordered" evidence="1">
    <location>
        <begin position="267"/>
        <end position="286"/>
    </location>
</feature>
<dbReference type="InterPro" id="IPR001374">
    <property type="entry name" value="R3H_dom"/>
</dbReference>
<dbReference type="Proteomes" id="UP000694383">
    <property type="component" value="Unplaced"/>
</dbReference>
<dbReference type="InterPro" id="IPR012677">
    <property type="entry name" value="Nucleotide-bd_a/b_plait_sf"/>
</dbReference>